<evidence type="ECO:0000313" key="2">
    <source>
        <dbReference type="EMBL" id="MCR0980964.1"/>
    </source>
</evidence>
<protein>
    <recommendedName>
        <fullName evidence="4">Tetratricopeptide repeat protein</fullName>
    </recommendedName>
</protein>
<proteinExistence type="predicted"/>
<reference evidence="2 3" key="1">
    <citation type="submission" date="2022-06" db="EMBL/GenBank/DDBJ databases">
        <title>Roseomonas CN29.</title>
        <authorList>
            <person name="Cheng Y."/>
            <person name="He X."/>
        </authorList>
    </citation>
    <scope>NUCLEOTIDE SEQUENCE [LARGE SCALE GENOMIC DNA]</scope>
    <source>
        <strain evidence="2 3">CN29</strain>
    </source>
</reference>
<accession>A0ABT1WZR4</accession>
<evidence type="ECO:0000256" key="1">
    <source>
        <dbReference type="SAM" id="MobiDB-lite"/>
    </source>
</evidence>
<evidence type="ECO:0008006" key="4">
    <source>
        <dbReference type="Google" id="ProtNLM"/>
    </source>
</evidence>
<sequence>MTVLTAAADLGRVDSPRRMPALCGAIGLGLLSACAPMENREGAQSFRGAVGAGSYESAAQIAGGMARDREGKPELLWSLNTGAAALYAANHPASVQALDDAESLMRASDVADFNWGSTYRFGSYDAVMVNAYKAAANLGRGDLQNARVELNRMEERQSRTTTRFQNEISAAGADSERQIREDGSKRQALQNAQSSPEVQEQLKALERWRHYQPFVNPAGTYLRAIYLLNSGEPGDAEQARTAFERVAGIAGNPRVVTEDMASARQAAAGRRPAPQVWVLFENGQSPTFEQMNFTVPMPVVARGGGMTVSPVTVSMPRMVFQPAAYPSMEVTGGNARASTVLVASMEGVMASEFRTRYNSLLAGAVFEALAKAAGVSAVNAATTRMNGGMAALLQVAATVAANVTSSDTRSWQILPRELQAARIPVPANGEILLRAGGVQATATVPTGRSSIVLVKAQTPGSPLTVQVLKL</sequence>
<keyword evidence="3" id="KW-1185">Reference proteome</keyword>
<organism evidence="2 3">
    <name type="scientific">Roseomonas populi</name>
    <dbReference type="NCBI Taxonomy" id="3121582"/>
    <lineage>
        <taxon>Bacteria</taxon>
        <taxon>Pseudomonadati</taxon>
        <taxon>Pseudomonadota</taxon>
        <taxon>Alphaproteobacteria</taxon>
        <taxon>Acetobacterales</taxon>
        <taxon>Roseomonadaceae</taxon>
        <taxon>Roseomonas</taxon>
    </lineage>
</organism>
<gene>
    <name evidence="2" type="ORF">NRP21_02755</name>
</gene>
<evidence type="ECO:0000313" key="3">
    <source>
        <dbReference type="Proteomes" id="UP001524642"/>
    </source>
</evidence>
<dbReference type="EMBL" id="JANJOU010000001">
    <property type="protein sequence ID" value="MCR0980964.1"/>
    <property type="molecule type" value="Genomic_DNA"/>
</dbReference>
<dbReference type="Proteomes" id="UP001524642">
    <property type="component" value="Unassembled WGS sequence"/>
</dbReference>
<feature type="compositionally biased region" description="Polar residues" evidence="1">
    <location>
        <begin position="159"/>
        <end position="168"/>
    </location>
</feature>
<feature type="region of interest" description="Disordered" evidence="1">
    <location>
        <begin position="154"/>
        <end position="198"/>
    </location>
</feature>
<dbReference type="RefSeq" id="WP_257714622.1">
    <property type="nucleotide sequence ID" value="NZ_JANJOU010000001.1"/>
</dbReference>
<comment type="caution">
    <text evidence="2">The sequence shown here is derived from an EMBL/GenBank/DDBJ whole genome shotgun (WGS) entry which is preliminary data.</text>
</comment>
<name>A0ABT1WZR4_9PROT</name>
<feature type="compositionally biased region" description="Basic and acidic residues" evidence="1">
    <location>
        <begin position="174"/>
        <end position="185"/>
    </location>
</feature>
<feature type="compositionally biased region" description="Polar residues" evidence="1">
    <location>
        <begin position="187"/>
        <end position="198"/>
    </location>
</feature>